<feature type="transmembrane region" description="Helical" evidence="8">
    <location>
        <begin position="265"/>
        <end position="290"/>
    </location>
</feature>
<protein>
    <submittedName>
        <fullName evidence="10">EmrB/QacA subfamily drug resistance transporter</fullName>
    </submittedName>
</protein>
<dbReference type="InterPro" id="IPR004638">
    <property type="entry name" value="EmrB-like"/>
</dbReference>
<comment type="caution">
    <text evidence="10">The sequence shown here is derived from an EMBL/GenBank/DDBJ whole genome shotgun (WGS) entry which is preliminary data.</text>
</comment>
<dbReference type="Pfam" id="PF07690">
    <property type="entry name" value="MFS_1"/>
    <property type="match status" value="1"/>
</dbReference>
<dbReference type="Proteomes" id="UP000627838">
    <property type="component" value="Unassembled WGS sequence"/>
</dbReference>
<organism evidence="10 11">
    <name type="scientific">Actinomadura algeriensis</name>
    <dbReference type="NCBI Taxonomy" id="1679523"/>
    <lineage>
        <taxon>Bacteria</taxon>
        <taxon>Bacillati</taxon>
        <taxon>Actinomycetota</taxon>
        <taxon>Actinomycetes</taxon>
        <taxon>Streptosporangiales</taxon>
        <taxon>Thermomonosporaceae</taxon>
        <taxon>Actinomadura</taxon>
    </lineage>
</organism>
<keyword evidence="2" id="KW-0813">Transport</keyword>
<feature type="compositionally biased region" description="Low complexity" evidence="7">
    <location>
        <begin position="524"/>
        <end position="537"/>
    </location>
</feature>
<dbReference type="SUPFAM" id="SSF103473">
    <property type="entry name" value="MFS general substrate transporter"/>
    <property type="match status" value="1"/>
</dbReference>
<dbReference type="Gene3D" id="1.20.1720.10">
    <property type="entry name" value="Multidrug resistance protein D"/>
    <property type="match status" value="1"/>
</dbReference>
<dbReference type="PRINTS" id="PR01036">
    <property type="entry name" value="TCRTETB"/>
</dbReference>
<evidence type="ECO:0000313" key="10">
    <source>
        <dbReference type="EMBL" id="MBE1534201.1"/>
    </source>
</evidence>
<evidence type="ECO:0000256" key="3">
    <source>
        <dbReference type="ARBA" id="ARBA00022475"/>
    </source>
</evidence>
<sequence>MSRWRGNPWAILITLSLGFFMTLLDLTIVNIAIPSMTEKLDASLDQILWIVNAYILVLAVLLISAGRLGDLWGKKNLFIAGVALFTLASLVCGIAQDPAQLIAARAVQGLGAALLMPQTMSIIINVFPPDRRGAALGIWGAVAGVSTVAGPTIGGLLVTSFDWRWIFFVNLPIGVLVLALAIPILPPHVPGVRHRFDVPGVLLATAALFCLVFGLTEGEKFGWDARIWGLFAAGAALFAVFVLHQRGRQDSEPLVPFSLFRDRNFTILNFVGAAVSIGMIGMVLPLTIYLQSVLGFSALKAGLVLAPSSVVSMFLAPFAGRLSDRIGGKFILMSGLALYAIGMIWTVSIADVGTDWTAFIAPLAIIGLGIGGVFAPMATEATRNVPPHLAGAASGVNNTIRQVGSVLGGAAVGAVLQNRLAASLQDEAAQRAGELPPDVRAGFVDGFANAAESGLEIGPGQTGAHQQLPPDVPPDVAHRVQDVAAQVFGHGFVDAMLPTMALPIAVMLLGAAACFGVKSHRRPAAPAGGPEDAPGAGTVPAGQPKVR</sequence>
<evidence type="ECO:0000256" key="6">
    <source>
        <dbReference type="ARBA" id="ARBA00023136"/>
    </source>
</evidence>
<dbReference type="InterPro" id="IPR011701">
    <property type="entry name" value="MFS"/>
</dbReference>
<dbReference type="PANTHER" id="PTHR42718:SF46">
    <property type="entry name" value="BLR6921 PROTEIN"/>
    <property type="match status" value="1"/>
</dbReference>
<feature type="transmembrane region" description="Helical" evidence="8">
    <location>
        <begin position="296"/>
        <end position="318"/>
    </location>
</feature>
<evidence type="ECO:0000256" key="5">
    <source>
        <dbReference type="ARBA" id="ARBA00022989"/>
    </source>
</evidence>
<evidence type="ECO:0000256" key="4">
    <source>
        <dbReference type="ARBA" id="ARBA00022692"/>
    </source>
</evidence>
<evidence type="ECO:0000256" key="8">
    <source>
        <dbReference type="SAM" id="Phobius"/>
    </source>
</evidence>
<keyword evidence="5 8" id="KW-1133">Transmembrane helix</keyword>
<feature type="transmembrane region" description="Helical" evidence="8">
    <location>
        <begin position="356"/>
        <end position="375"/>
    </location>
</feature>
<name>A0ABR9JUF9_9ACTN</name>
<dbReference type="EMBL" id="JADBDZ010000001">
    <property type="protein sequence ID" value="MBE1534201.1"/>
    <property type="molecule type" value="Genomic_DNA"/>
</dbReference>
<feature type="transmembrane region" description="Helical" evidence="8">
    <location>
        <begin position="227"/>
        <end position="244"/>
    </location>
</feature>
<dbReference type="PANTHER" id="PTHR42718">
    <property type="entry name" value="MAJOR FACILITATOR SUPERFAMILY MULTIDRUG TRANSPORTER MFSC"/>
    <property type="match status" value="1"/>
</dbReference>
<feature type="transmembrane region" description="Helical" evidence="8">
    <location>
        <begin position="136"/>
        <end position="159"/>
    </location>
</feature>
<evidence type="ECO:0000313" key="11">
    <source>
        <dbReference type="Proteomes" id="UP000627838"/>
    </source>
</evidence>
<feature type="transmembrane region" description="Helical" evidence="8">
    <location>
        <begin position="46"/>
        <end position="65"/>
    </location>
</feature>
<evidence type="ECO:0000259" key="9">
    <source>
        <dbReference type="PROSITE" id="PS50850"/>
    </source>
</evidence>
<reference evidence="10 11" key="1">
    <citation type="submission" date="2020-10" db="EMBL/GenBank/DDBJ databases">
        <title>Sequencing the genomes of 1000 actinobacteria strains.</title>
        <authorList>
            <person name="Klenk H.-P."/>
        </authorList>
    </citation>
    <scope>NUCLEOTIDE SEQUENCE [LARGE SCALE GENOMIC DNA]</scope>
    <source>
        <strain evidence="10 11">DSM 46744</strain>
    </source>
</reference>
<evidence type="ECO:0000256" key="7">
    <source>
        <dbReference type="SAM" id="MobiDB-lite"/>
    </source>
</evidence>
<gene>
    <name evidence="10" type="ORF">H4W34_004034</name>
</gene>
<feature type="transmembrane region" description="Helical" evidence="8">
    <location>
        <begin position="330"/>
        <end position="350"/>
    </location>
</feature>
<evidence type="ECO:0000256" key="1">
    <source>
        <dbReference type="ARBA" id="ARBA00004651"/>
    </source>
</evidence>
<proteinExistence type="predicted"/>
<dbReference type="RefSeq" id="WP_192760618.1">
    <property type="nucleotide sequence ID" value="NZ_JADBDZ010000001.1"/>
</dbReference>
<keyword evidence="4 8" id="KW-0812">Transmembrane</keyword>
<keyword evidence="6 8" id="KW-0472">Membrane</keyword>
<feature type="transmembrane region" description="Helical" evidence="8">
    <location>
        <begin position="165"/>
        <end position="184"/>
    </location>
</feature>
<evidence type="ECO:0000256" key="2">
    <source>
        <dbReference type="ARBA" id="ARBA00022448"/>
    </source>
</evidence>
<dbReference type="NCBIfam" id="TIGR00711">
    <property type="entry name" value="efflux_EmrB"/>
    <property type="match status" value="1"/>
</dbReference>
<feature type="region of interest" description="Disordered" evidence="7">
    <location>
        <begin position="520"/>
        <end position="547"/>
    </location>
</feature>
<feature type="transmembrane region" description="Helical" evidence="8">
    <location>
        <begin position="12"/>
        <end position="34"/>
    </location>
</feature>
<feature type="transmembrane region" description="Helical" evidence="8">
    <location>
        <begin position="77"/>
        <end position="96"/>
    </location>
</feature>
<dbReference type="CDD" id="cd17321">
    <property type="entry name" value="MFS_MMR_MDR_like"/>
    <property type="match status" value="1"/>
</dbReference>
<keyword evidence="11" id="KW-1185">Reference proteome</keyword>
<accession>A0ABR9JUF9</accession>
<dbReference type="InterPro" id="IPR036259">
    <property type="entry name" value="MFS_trans_sf"/>
</dbReference>
<comment type="subcellular location">
    <subcellularLocation>
        <location evidence="1">Cell membrane</location>
        <topology evidence="1">Multi-pass membrane protein</topology>
    </subcellularLocation>
</comment>
<feature type="domain" description="Major facilitator superfamily (MFS) profile" evidence="9">
    <location>
        <begin position="11"/>
        <end position="522"/>
    </location>
</feature>
<dbReference type="InterPro" id="IPR020846">
    <property type="entry name" value="MFS_dom"/>
</dbReference>
<feature type="transmembrane region" description="Helical" evidence="8">
    <location>
        <begin position="196"/>
        <end position="215"/>
    </location>
</feature>
<dbReference type="PROSITE" id="PS50850">
    <property type="entry name" value="MFS"/>
    <property type="match status" value="1"/>
</dbReference>
<dbReference type="Gene3D" id="1.20.1250.20">
    <property type="entry name" value="MFS general substrate transporter like domains"/>
    <property type="match status" value="1"/>
</dbReference>
<keyword evidence="3" id="KW-1003">Cell membrane</keyword>